<keyword evidence="2" id="KW-1185">Reference proteome</keyword>
<protein>
    <submittedName>
        <fullName evidence="1">Pseudaminic acid cytidylyltransferase</fullName>
        <ecNumber evidence="1">2.7.7.81</ecNumber>
    </submittedName>
</protein>
<comment type="caution">
    <text evidence="1">The sequence shown here is derived from an EMBL/GenBank/DDBJ whole genome shotgun (WGS) entry which is preliminary data.</text>
</comment>
<dbReference type="PANTHER" id="PTHR21485">
    <property type="entry name" value="HAD SUPERFAMILY MEMBERS CMAS AND KDSC"/>
    <property type="match status" value="1"/>
</dbReference>
<dbReference type="GO" id="GO:0016779">
    <property type="term" value="F:nucleotidyltransferase activity"/>
    <property type="evidence" value="ECO:0007669"/>
    <property type="project" value="UniProtKB-KW"/>
</dbReference>
<accession>A0ABW9ZVJ4</accession>
<dbReference type="Pfam" id="PF02348">
    <property type="entry name" value="CTP_transf_3"/>
    <property type="match status" value="1"/>
</dbReference>
<evidence type="ECO:0000313" key="2">
    <source>
        <dbReference type="Proteomes" id="UP000753802"/>
    </source>
</evidence>
<gene>
    <name evidence="1" type="primary">pseF</name>
    <name evidence="1" type="ORF">GWC95_03995</name>
</gene>
<dbReference type="Proteomes" id="UP000753802">
    <property type="component" value="Unassembled WGS sequence"/>
</dbReference>
<keyword evidence="1" id="KW-0808">Transferase</keyword>
<dbReference type="InterPro" id="IPR003329">
    <property type="entry name" value="Cytidylyl_trans"/>
</dbReference>
<dbReference type="InterPro" id="IPR029044">
    <property type="entry name" value="Nucleotide-diphossugar_trans"/>
</dbReference>
<dbReference type="CDD" id="cd02513">
    <property type="entry name" value="CMP-NeuAc_Synthase"/>
    <property type="match status" value="1"/>
</dbReference>
<reference evidence="1 2" key="1">
    <citation type="submission" date="2020-01" db="EMBL/GenBank/DDBJ databases">
        <title>Genome analysis.</title>
        <authorList>
            <person name="Wu S."/>
            <person name="Wang G."/>
        </authorList>
    </citation>
    <scope>NUCLEOTIDE SEQUENCE [LARGE SCALE GENOMIC DNA]</scope>
    <source>
        <strain evidence="1 2">SYL130</strain>
    </source>
</reference>
<name>A0ABW9ZVJ4_9BACT</name>
<proteinExistence type="predicted"/>
<dbReference type="PANTHER" id="PTHR21485:SF6">
    <property type="entry name" value="N-ACYLNEURAMINATE CYTIDYLYLTRANSFERASE-RELATED"/>
    <property type="match status" value="1"/>
</dbReference>
<sequence length="236" mass="26312">MVNCLAIITARGGSKRIPRKNIKPFLGSPIIKYSIDAAVNAGCFTEVMVSTDDSEIAAIATSLGAKVPFTRSAGTSDDHATTADVIMEVLASYEKLGQTFDYCCCIYPTAPFVTAEKLKTAYDKLVSSGAESVVPVVRFGFPILRSFKIVDGLVKMNWPEYMQTRSQDLEPAFHDCGQFYFLHVDSFKKNKRLFTDFTVPYEMPESEVQDIDHEEDWKVAEIKYTFLLARNKVGNA</sequence>
<dbReference type="Gene3D" id="3.90.550.10">
    <property type="entry name" value="Spore Coat Polysaccharide Biosynthesis Protein SpsA, Chain A"/>
    <property type="match status" value="1"/>
</dbReference>
<organism evidence="1 2">
    <name type="scientific">Sediminibacterium roseum</name>
    <dbReference type="NCBI Taxonomy" id="1978412"/>
    <lineage>
        <taxon>Bacteria</taxon>
        <taxon>Pseudomonadati</taxon>
        <taxon>Bacteroidota</taxon>
        <taxon>Chitinophagia</taxon>
        <taxon>Chitinophagales</taxon>
        <taxon>Chitinophagaceae</taxon>
        <taxon>Sediminibacterium</taxon>
    </lineage>
</organism>
<dbReference type="RefSeq" id="WP_161817368.1">
    <property type="nucleotide sequence ID" value="NZ_JAACJS010000002.1"/>
</dbReference>
<keyword evidence="1" id="KW-0548">Nucleotidyltransferase</keyword>
<dbReference type="InterPro" id="IPR050793">
    <property type="entry name" value="CMP-NeuNAc_synthase"/>
</dbReference>
<dbReference type="EMBL" id="JAACJS010000002">
    <property type="protein sequence ID" value="NCI49070.1"/>
    <property type="molecule type" value="Genomic_DNA"/>
</dbReference>
<dbReference type="InterPro" id="IPR020039">
    <property type="entry name" value="PseF"/>
</dbReference>
<dbReference type="SUPFAM" id="SSF53448">
    <property type="entry name" value="Nucleotide-diphospho-sugar transferases"/>
    <property type="match status" value="1"/>
</dbReference>
<dbReference type="NCBIfam" id="TIGR03584">
    <property type="entry name" value="PseF"/>
    <property type="match status" value="1"/>
</dbReference>
<evidence type="ECO:0000313" key="1">
    <source>
        <dbReference type="EMBL" id="NCI49070.1"/>
    </source>
</evidence>
<dbReference type="EC" id="2.7.7.81" evidence="1"/>